<keyword evidence="2" id="KW-1185">Reference proteome</keyword>
<protein>
    <submittedName>
        <fullName evidence="1">Metacaspase-3-like protein</fullName>
    </submittedName>
</protein>
<gene>
    <name evidence="1" type="ORF">O6P43_012360</name>
</gene>
<accession>A0AAD7M1J6</accession>
<organism evidence="1 2">
    <name type="scientific">Quillaja saponaria</name>
    <name type="common">Soap bark tree</name>
    <dbReference type="NCBI Taxonomy" id="32244"/>
    <lineage>
        <taxon>Eukaryota</taxon>
        <taxon>Viridiplantae</taxon>
        <taxon>Streptophyta</taxon>
        <taxon>Embryophyta</taxon>
        <taxon>Tracheophyta</taxon>
        <taxon>Spermatophyta</taxon>
        <taxon>Magnoliopsida</taxon>
        <taxon>eudicotyledons</taxon>
        <taxon>Gunneridae</taxon>
        <taxon>Pentapetalae</taxon>
        <taxon>rosids</taxon>
        <taxon>fabids</taxon>
        <taxon>Fabales</taxon>
        <taxon>Quillajaceae</taxon>
        <taxon>Quillaja</taxon>
    </lineage>
</organism>
<sequence>MAGRNERCSWCGIQLAVPPEVCAIWCAVCFGMTLVRPNDPFIQAQNSFSHVTSQFRGFMNTFMKASVNSNRAGGI</sequence>
<evidence type="ECO:0000313" key="1">
    <source>
        <dbReference type="EMBL" id="KAJ7968225.1"/>
    </source>
</evidence>
<dbReference type="Proteomes" id="UP001163823">
    <property type="component" value="Chromosome 5"/>
</dbReference>
<dbReference type="EMBL" id="JARAOO010000005">
    <property type="protein sequence ID" value="KAJ7968225.1"/>
    <property type="molecule type" value="Genomic_DNA"/>
</dbReference>
<evidence type="ECO:0000313" key="2">
    <source>
        <dbReference type="Proteomes" id="UP001163823"/>
    </source>
</evidence>
<proteinExistence type="predicted"/>
<reference evidence="1" key="1">
    <citation type="journal article" date="2023" name="Science">
        <title>Elucidation of the pathway for biosynthesis of saponin adjuvants from the soapbark tree.</title>
        <authorList>
            <person name="Reed J."/>
            <person name="Orme A."/>
            <person name="El-Demerdash A."/>
            <person name="Owen C."/>
            <person name="Martin L.B.B."/>
            <person name="Misra R.C."/>
            <person name="Kikuchi S."/>
            <person name="Rejzek M."/>
            <person name="Martin A.C."/>
            <person name="Harkess A."/>
            <person name="Leebens-Mack J."/>
            <person name="Louveau T."/>
            <person name="Stephenson M.J."/>
            <person name="Osbourn A."/>
        </authorList>
    </citation>
    <scope>NUCLEOTIDE SEQUENCE</scope>
    <source>
        <strain evidence="1">S10</strain>
    </source>
</reference>
<dbReference type="AlphaFoldDB" id="A0AAD7M1J6"/>
<comment type="caution">
    <text evidence="1">The sequence shown here is derived from an EMBL/GenBank/DDBJ whole genome shotgun (WGS) entry which is preliminary data.</text>
</comment>
<dbReference type="KEGG" id="qsa:O6P43_012360"/>
<name>A0AAD7M1J6_QUISA</name>